<evidence type="ECO:0000256" key="1">
    <source>
        <dbReference type="SAM" id="Phobius"/>
    </source>
</evidence>
<sequence>MNPLLFWGAVLTLLGILGIVAPYSFALFSVTFLGGLLVSGALMWFLYNLNTRHRGAGGWLKPFIMLVVGLLMLLFPQQSLVVLASFVLIYLLVDAFANFYFALEYKDRLSSWFLMLVNGIFDLILAGILLNFMGEPKVLAQILGFIIGVSLLIDGILALWFGWRLKIYYEKYKKILEE</sequence>
<evidence type="ECO:0000313" key="3">
    <source>
        <dbReference type="Proteomes" id="UP000606463"/>
    </source>
</evidence>
<feature type="transmembrane region" description="Helical" evidence="1">
    <location>
        <begin position="59"/>
        <end position="75"/>
    </location>
</feature>
<dbReference type="GO" id="GO:0005886">
    <property type="term" value="C:plasma membrane"/>
    <property type="evidence" value="ECO:0007669"/>
    <property type="project" value="TreeGrafter"/>
</dbReference>
<feature type="transmembrane region" description="Helical" evidence="1">
    <location>
        <begin position="28"/>
        <end position="47"/>
    </location>
</feature>
<gene>
    <name evidence="2" type="ORF">EYH37_00690</name>
</gene>
<dbReference type="InterPro" id="IPR005325">
    <property type="entry name" value="DUF308_memb"/>
</dbReference>
<evidence type="ECO:0000313" key="2">
    <source>
        <dbReference type="EMBL" id="HIP97874.1"/>
    </source>
</evidence>
<evidence type="ECO:0008006" key="4">
    <source>
        <dbReference type="Google" id="ProtNLM"/>
    </source>
</evidence>
<keyword evidence="1" id="KW-0812">Transmembrane</keyword>
<name>A0A9D0YNY0_AQUAO</name>
<keyword evidence="1" id="KW-0472">Membrane</keyword>
<comment type="caution">
    <text evidence="2">The sequence shown here is derived from an EMBL/GenBank/DDBJ whole genome shotgun (WGS) entry which is preliminary data.</text>
</comment>
<dbReference type="EMBL" id="DQVE01000007">
    <property type="protein sequence ID" value="HIP97874.1"/>
    <property type="molecule type" value="Genomic_DNA"/>
</dbReference>
<accession>A0A9D0YNY0</accession>
<organism evidence="2 3">
    <name type="scientific">Aquifex aeolicus</name>
    <dbReference type="NCBI Taxonomy" id="63363"/>
    <lineage>
        <taxon>Bacteria</taxon>
        <taxon>Pseudomonadati</taxon>
        <taxon>Aquificota</taxon>
        <taxon>Aquificia</taxon>
        <taxon>Aquificales</taxon>
        <taxon>Aquificaceae</taxon>
        <taxon>Aquifex</taxon>
    </lineage>
</organism>
<dbReference type="PANTHER" id="PTHR34989:SF1">
    <property type="entry name" value="PROTEIN HDED"/>
    <property type="match status" value="1"/>
</dbReference>
<feature type="transmembrane region" description="Helical" evidence="1">
    <location>
        <begin position="138"/>
        <end position="163"/>
    </location>
</feature>
<dbReference type="InterPro" id="IPR052712">
    <property type="entry name" value="Acid_resist_chaperone_HdeD"/>
</dbReference>
<protein>
    <recommendedName>
        <fullName evidence="4">DUF308 domain-containing protein</fullName>
    </recommendedName>
</protein>
<dbReference type="Proteomes" id="UP000606463">
    <property type="component" value="Unassembled WGS sequence"/>
</dbReference>
<proteinExistence type="predicted"/>
<dbReference type="Pfam" id="PF03729">
    <property type="entry name" value="DUF308"/>
    <property type="match status" value="3"/>
</dbReference>
<dbReference type="PANTHER" id="PTHR34989">
    <property type="entry name" value="PROTEIN HDED"/>
    <property type="match status" value="1"/>
</dbReference>
<reference evidence="2" key="1">
    <citation type="journal article" date="2020" name="ISME J.">
        <title>Gammaproteobacteria mediating utilization of methyl-, sulfur- and petroleum organic compounds in deep ocean hydrothermal plumes.</title>
        <authorList>
            <person name="Zhou Z."/>
            <person name="Liu Y."/>
            <person name="Pan J."/>
            <person name="Cron B.R."/>
            <person name="Toner B.M."/>
            <person name="Anantharaman K."/>
            <person name="Breier J.A."/>
            <person name="Dick G.J."/>
            <person name="Li M."/>
        </authorList>
    </citation>
    <scope>NUCLEOTIDE SEQUENCE</scope>
    <source>
        <strain evidence="2">SZUA-1501</strain>
    </source>
</reference>
<feature type="transmembrane region" description="Helical" evidence="1">
    <location>
        <begin position="113"/>
        <end position="132"/>
    </location>
</feature>
<feature type="transmembrane region" description="Helical" evidence="1">
    <location>
        <begin position="81"/>
        <end position="101"/>
    </location>
</feature>
<keyword evidence="1" id="KW-1133">Transmembrane helix</keyword>
<dbReference type="AlphaFoldDB" id="A0A9D0YNY0"/>